<reference evidence="3 4" key="1">
    <citation type="submission" date="2019-03" db="EMBL/GenBank/DDBJ databases">
        <title>Draft genome sequences of novel Actinobacteria.</title>
        <authorList>
            <person name="Sahin N."/>
            <person name="Ay H."/>
            <person name="Saygin H."/>
        </authorList>
    </citation>
    <scope>NUCLEOTIDE SEQUENCE [LARGE SCALE GENOMIC DNA]</scope>
    <source>
        <strain evidence="3 4">7K502</strain>
    </source>
</reference>
<dbReference type="Gene3D" id="3.40.50.450">
    <property type="match status" value="1"/>
</dbReference>
<name>A0A4R4YC11_9PSEU</name>
<keyword evidence="4" id="KW-1185">Reference proteome</keyword>
<dbReference type="InterPro" id="IPR057666">
    <property type="entry name" value="DrpA_SLOG"/>
</dbReference>
<evidence type="ECO:0000256" key="1">
    <source>
        <dbReference type="ARBA" id="ARBA00006525"/>
    </source>
</evidence>
<dbReference type="SUPFAM" id="SSF102405">
    <property type="entry name" value="MCP/YpsA-like"/>
    <property type="match status" value="1"/>
</dbReference>
<protein>
    <submittedName>
        <fullName evidence="3">DNA processing protein DprA</fullName>
    </submittedName>
</protein>
<comment type="similarity">
    <text evidence="1">Belongs to the DprA/Smf family.</text>
</comment>
<dbReference type="Pfam" id="PF02481">
    <property type="entry name" value="DNA_processg_A"/>
    <property type="match status" value="1"/>
</dbReference>
<dbReference type="Proteomes" id="UP000294947">
    <property type="component" value="Unassembled WGS sequence"/>
</dbReference>
<accession>A0A4R4YC11</accession>
<dbReference type="InterPro" id="IPR003488">
    <property type="entry name" value="DprA"/>
</dbReference>
<dbReference type="GO" id="GO:0009294">
    <property type="term" value="P:DNA-mediated transformation"/>
    <property type="evidence" value="ECO:0007669"/>
    <property type="project" value="InterPro"/>
</dbReference>
<gene>
    <name evidence="3" type="ORF">E1288_32990</name>
</gene>
<dbReference type="OrthoDB" id="9785707at2"/>
<organism evidence="3 4">
    <name type="scientific">Saccharopolyspora elongata</name>
    <dbReference type="NCBI Taxonomy" id="2530387"/>
    <lineage>
        <taxon>Bacteria</taxon>
        <taxon>Bacillati</taxon>
        <taxon>Actinomycetota</taxon>
        <taxon>Actinomycetes</taxon>
        <taxon>Pseudonocardiales</taxon>
        <taxon>Pseudonocardiaceae</taxon>
        <taxon>Saccharopolyspora</taxon>
    </lineage>
</organism>
<dbReference type="PANTHER" id="PTHR43022">
    <property type="entry name" value="PROTEIN SMF"/>
    <property type="match status" value="1"/>
</dbReference>
<sequence>MSRARRTRWAGGSWRQVPSCTPVIPGGLSWSATCCRSHCTTAPSKQDPAPPFPSRLHGLRRHGFPIGVLFRPYSLRNKERHPMTITDALAARAFLLRATEPPAPAVSAFVVAHGPVEAVERIRSGAAPQAVLQEICNRQPRIVEDLAAIDAGRFRLLTPDDPDWPHGGFHSLSEHGLGAPLGLWVRGNAGLAESTCAAVSVVGSRAATGYGEHVAKTLGMDLSRSGVTVLASGAYGIDGHAHCGALLGPTPPIAVLACGVDVAYPQGHARLLDSVAHNGLLISEYPFGTRPTRPRFAARGRLLAALGVATVVVEAGLRSGAVAVAYTAAALGVASTAFPARSPPPHRPA</sequence>
<dbReference type="AlphaFoldDB" id="A0A4R4YC11"/>
<comment type="caution">
    <text evidence="3">The sequence shown here is derived from an EMBL/GenBank/DDBJ whole genome shotgun (WGS) entry which is preliminary data.</text>
</comment>
<feature type="domain" description="Smf/DprA SLOG" evidence="2">
    <location>
        <begin position="156"/>
        <end position="340"/>
    </location>
</feature>
<evidence type="ECO:0000313" key="3">
    <source>
        <dbReference type="EMBL" id="TDD41394.1"/>
    </source>
</evidence>
<proteinExistence type="inferred from homology"/>
<evidence type="ECO:0000259" key="2">
    <source>
        <dbReference type="Pfam" id="PF02481"/>
    </source>
</evidence>
<dbReference type="PANTHER" id="PTHR43022:SF1">
    <property type="entry name" value="PROTEIN SMF"/>
    <property type="match status" value="1"/>
</dbReference>
<evidence type="ECO:0000313" key="4">
    <source>
        <dbReference type="Proteomes" id="UP000294947"/>
    </source>
</evidence>
<dbReference type="EMBL" id="SMKW01000059">
    <property type="protein sequence ID" value="TDD41394.1"/>
    <property type="molecule type" value="Genomic_DNA"/>
</dbReference>